<evidence type="ECO:0000313" key="2">
    <source>
        <dbReference type="EMBL" id="RIA80658.1"/>
    </source>
</evidence>
<evidence type="ECO:0000313" key="3">
    <source>
        <dbReference type="Proteomes" id="UP000265703"/>
    </source>
</evidence>
<name>A0A397S3U6_9GLOM</name>
<dbReference type="STRING" id="658196.A0A397S3U6"/>
<proteinExistence type="predicted"/>
<sequence length="166" mass="18227">MGSGYLSPNLSTKNVDQNEIEISDGWENDDNLVMDNSVKKVNNDLGLQSSSLRTPISTGNKFSINAASSAMKLGGSKSHPTDGWDLDDLSWGNGNGWDDNWNGSRPSSTASSKSSNSMHHTTTSSNILSKEEKAAELNRKREERKQRMAELKEQKKKNNILGAKKI</sequence>
<reference evidence="2 3" key="1">
    <citation type="submission" date="2018-06" db="EMBL/GenBank/DDBJ databases">
        <title>Comparative genomics reveals the genomic features of Rhizophagus irregularis, R. cerebriforme, R. diaphanum and Gigaspora rosea, and their symbiotic lifestyle signature.</title>
        <authorList>
            <person name="Morin E."/>
            <person name="San Clemente H."/>
            <person name="Chen E.C.H."/>
            <person name="De La Providencia I."/>
            <person name="Hainaut M."/>
            <person name="Kuo A."/>
            <person name="Kohler A."/>
            <person name="Murat C."/>
            <person name="Tang N."/>
            <person name="Roy S."/>
            <person name="Loubradou J."/>
            <person name="Henrissat B."/>
            <person name="Grigoriev I.V."/>
            <person name="Corradi N."/>
            <person name="Roux C."/>
            <person name="Martin F.M."/>
        </authorList>
    </citation>
    <scope>NUCLEOTIDE SEQUENCE [LARGE SCALE GENOMIC DNA]</scope>
    <source>
        <strain evidence="2 3">DAOM 227022</strain>
    </source>
</reference>
<comment type="caution">
    <text evidence="2">The sequence shown here is derived from an EMBL/GenBank/DDBJ whole genome shotgun (WGS) entry which is preliminary data.</text>
</comment>
<dbReference type="OrthoDB" id="10613793at2759"/>
<evidence type="ECO:0000256" key="1">
    <source>
        <dbReference type="SAM" id="MobiDB-lite"/>
    </source>
</evidence>
<protein>
    <submittedName>
        <fullName evidence="2">Uncharacterized protein</fullName>
    </submittedName>
</protein>
<feature type="compositionally biased region" description="Low complexity" evidence="1">
    <location>
        <begin position="96"/>
        <end position="125"/>
    </location>
</feature>
<feature type="compositionally biased region" description="Basic residues" evidence="1">
    <location>
        <begin position="154"/>
        <end position="166"/>
    </location>
</feature>
<dbReference type="AlphaFoldDB" id="A0A397S3U6"/>
<keyword evidence="3" id="KW-1185">Reference proteome</keyword>
<dbReference type="Proteomes" id="UP000265703">
    <property type="component" value="Unassembled WGS sequence"/>
</dbReference>
<feature type="compositionally biased region" description="Basic and acidic residues" evidence="1">
    <location>
        <begin position="129"/>
        <end position="153"/>
    </location>
</feature>
<gene>
    <name evidence="2" type="ORF">C1645_592823</name>
</gene>
<dbReference type="EMBL" id="QKYT01000923">
    <property type="protein sequence ID" value="RIA80658.1"/>
    <property type="molecule type" value="Genomic_DNA"/>
</dbReference>
<feature type="region of interest" description="Disordered" evidence="1">
    <location>
        <begin position="95"/>
        <end position="166"/>
    </location>
</feature>
<organism evidence="2 3">
    <name type="scientific">Glomus cerebriforme</name>
    <dbReference type="NCBI Taxonomy" id="658196"/>
    <lineage>
        <taxon>Eukaryota</taxon>
        <taxon>Fungi</taxon>
        <taxon>Fungi incertae sedis</taxon>
        <taxon>Mucoromycota</taxon>
        <taxon>Glomeromycotina</taxon>
        <taxon>Glomeromycetes</taxon>
        <taxon>Glomerales</taxon>
        <taxon>Glomeraceae</taxon>
        <taxon>Glomus</taxon>
    </lineage>
</organism>
<accession>A0A397S3U6</accession>